<dbReference type="EMBL" id="UHIP01000002">
    <property type="protein sequence ID" value="SUQ26408.1"/>
    <property type="molecule type" value="Genomic_DNA"/>
</dbReference>
<name>A0AAX2LVZ3_VIBFL</name>
<keyword evidence="3" id="KW-1185">Reference proteome</keyword>
<accession>A0AAX2LVZ3</accession>
<gene>
    <name evidence="1" type="primary">cas6f</name>
    <name evidence="1" type="ORF">AL536_06205</name>
    <name evidence="2" type="ORF">NCTC11327_03268</name>
</gene>
<evidence type="ECO:0000313" key="2">
    <source>
        <dbReference type="EMBL" id="SUQ26408.1"/>
    </source>
</evidence>
<dbReference type="GeneID" id="29384073"/>
<dbReference type="InterPro" id="IPR042564">
    <property type="entry name" value="CRISPR-Cas6/Csy4_sf"/>
</dbReference>
<dbReference type="GO" id="GO:0043571">
    <property type="term" value="P:maintenance of CRISPR repeat elements"/>
    <property type="evidence" value="ECO:0007669"/>
    <property type="project" value="InterPro"/>
</dbReference>
<dbReference type="Proteomes" id="UP000057088">
    <property type="component" value="Chromosome 1"/>
</dbReference>
<reference evidence="1" key="2">
    <citation type="submission" date="2018-01" db="EMBL/GenBank/DDBJ databases">
        <title>FDA dAtabase for Regulatory Grade micrObial Sequences (FDA-ARGOS): Supporting development and validation of Infectious Disease Dx tests.</title>
        <authorList>
            <person name="Hoffmann M."/>
            <person name="Allard M."/>
            <person name="Evans P."/>
            <person name="Brown E."/>
            <person name="Tallon L."/>
            <person name="Sadzewicz L."/>
            <person name="Sengamalay N."/>
            <person name="Ott S."/>
            <person name="Godinez A."/>
            <person name="Nagaraj S."/>
            <person name="Vyas G."/>
            <person name="Aluvathingal J."/>
            <person name="Nadendla S."/>
            <person name="Geyer C."/>
            <person name="Sichtig H."/>
        </authorList>
    </citation>
    <scope>NUCLEOTIDE SEQUENCE</scope>
    <source>
        <strain evidence="1">ATCC 33809</strain>
    </source>
</reference>
<reference evidence="3" key="1">
    <citation type="submission" date="2015-12" db="EMBL/GenBank/DDBJ databases">
        <title>FDA dAtabase for Regulatory Grade micrObial Sequences (FDA-ARGOS): Supporting development and validation of Infectious Disease Dx tests.</title>
        <authorList>
            <person name="Hoffmann M."/>
            <person name="Allard M."/>
            <person name="Evans P."/>
            <person name="Brown E."/>
            <person name="Tallon L.J."/>
            <person name="Sadzewicz L."/>
            <person name="Sengamalay N."/>
            <person name="Ott S."/>
            <person name="Godinez A."/>
            <person name="Nagaraj S."/>
            <person name="Vyas G."/>
            <person name="Aluvathingal J."/>
            <person name="Nadendla S."/>
            <person name="Geyer C."/>
            <person name="Sichtig H."/>
        </authorList>
    </citation>
    <scope>NUCLEOTIDE SEQUENCE [LARGE SCALE GENOMIC DNA]</scope>
    <source>
        <strain evidence="3">ATCC 33809</strain>
    </source>
</reference>
<sequence>MLYYRTVTFLPIKKNNEALIGCCLKVLHGVCTKYTINTIGVSFPEWRKETIGDKISFISPNPLELDFLLQQAYFADMTALGYFNISESTMVPEECHLAVFRRNQKIDQATPNGQRIRAERLAKRARDRGDSPTRFTPEDLLFEHYHSIPITSTRSGQSFRLNLQYQQLDTVAHGRWAFSSYGLANKELESCPVPVI</sequence>
<dbReference type="KEGG" id="vfl:AL536_06205"/>
<dbReference type="NCBIfam" id="TIGR02563">
    <property type="entry name" value="cas_Csy4"/>
    <property type="match status" value="1"/>
</dbReference>
<dbReference type="Gene3D" id="3.30.70.2540">
    <property type="entry name" value="CRISPR-associated endoribonuclease Cas6/Csy4"/>
    <property type="match status" value="1"/>
</dbReference>
<evidence type="ECO:0000313" key="1">
    <source>
        <dbReference type="EMBL" id="AMF93045.1"/>
    </source>
</evidence>
<dbReference type="Pfam" id="PF09618">
    <property type="entry name" value="Cas_Csy4"/>
    <property type="match status" value="1"/>
</dbReference>
<protein>
    <submittedName>
        <fullName evidence="2">CRISPR-associated protein Csy4</fullName>
    </submittedName>
    <submittedName>
        <fullName evidence="1">Type I-F CRISPR-associated endoribonuclease Cas6/Csy4</fullName>
    </submittedName>
</protein>
<reference evidence="2 4" key="3">
    <citation type="submission" date="2018-06" db="EMBL/GenBank/DDBJ databases">
        <authorList>
            <consortium name="Pathogen Informatics"/>
            <person name="Doyle S."/>
        </authorList>
    </citation>
    <scope>NUCLEOTIDE SEQUENCE [LARGE SCALE GENOMIC DNA]</scope>
    <source>
        <strain evidence="2 4">NCTC11327</strain>
    </source>
</reference>
<dbReference type="EMBL" id="CP014034">
    <property type="protein sequence ID" value="AMF93045.1"/>
    <property type="molecule type" value="Genomic_DNA"/>
</dbReference>
<dbReference type="GO" id="GO:0004519">
    <property type="term" value="F:endonuclease activity"/>
    <property type="evidence" value="ECO:0007669"/>
    <property type="project" value="InterPro"/>
</dbReference>
<evidence type="ECO:0000313" key="4">
    <source>
        <dbReference type="Proteomes" id="UP000254626"/>
    </source>
</evidence>
<evidence type="ECO:0000313" key="3">
    <source>
        <dbReference type="Proteomes" id="UP000057088"/>
    </source>
</evidence>
<proteinExistence type="predicted"/>
<dbReference type="InterPro" id="IPR013396">
    <property type="entry name" value="CRISPR-assoc_prot_Csy4"/>
</dbReference>
<dbReference type="RefSeq" id="WP_061055915.1">
    <property type="nucleotide sequence ID" value="NZ_CABLBX010000017.1"/>
</dbReference>
<dbReference type="Proteomes" id="UP000254626">
    <property type="component" value="Unassembled WGS sequence"/>
</dbReference>
<organism evidence="2 4">
    <name type="scientific">Vibrio fluvialis</name>
    <dbReference type="NCBI Taxonomy" id="676"/>
    <lineage>
        <taxon>Bacteria</taxon>
        <taxon>Pseudomonadati</taxon>
        <taxon>Pseudomonadota</taxon>
        <taxon>Gammaproteobacteria</taxon>
        <taxon>Vibrionales</taxon>
        <taxon>Vibrionaceae</taxon>
        <taxon>Vibrio</taxon>
    </lineage>
</organism>
<dbReference type="AlphaFoldDB" id="A0AAX2LVZ3"/>